<reference evidence="3" key="2">
    <citation type="journal article" date="2017" name="Nat. Plants">
        <title>The Aegilops tauschii genome reveals multiple impacts of transposons.</title>
        <authorList>
            <person name="Zhao G."/>
            <person name="Zou C."/>
            <person name="Li K."/>
            <person name="Wang K."/>
            <person name="Li T."/>
            <person name="Gao L."/>
            <person name="Zhang X."/>
            <person name="Wang H."/>
            <person name="Yang Z."/>
            <person name="Liu X."/>
            <person name="Jiang W."/>
            <person name="Mao L."/>
            <person name="Kong X."/>
            <person name="Jiao Y."/>
            <person name="Jia J."/>
        </authorList>
    </citation>
    <scope>NUCLEOTIDE SEQUENCE [LARGE SCALE GENOMIC DNA]</scope>
    <source>
        <strain evidence="3">cv. AL8/78</strain>
    </source>
</reference>
<sequence>RQCFHKDLHLEAVGIRRASGRSETRLGGDLLVPLLGAVASLDFGGEEEGGGYLCRLVTARVGEESRAVTVPSVGRGTSGARLRHAISAKDPTAAEGSRE</sequence>
<accession>A0A453NFF6</accession>
<dbReference type="AlphaFoldDB" id="A0A453NFF6"/>
<evidence type="ECO:0000313" key="2">
    <source>
        <dbReference type="EnsemblPlants" id="AET6Gv20352300.2"/>
    </source>
</evidence>
<evidence type="ECO:0000313" key="3">
    <source>
        <dbReference type="Proteomes" id="UP000015105"/>
    </source>
</evidence>
<protein>
    <submittedName>
        <fullName evidence="2">Uncharacterized protein</fullName>
    </submittedName>
</protein>
<proteinExistence type="predicted"/>
<dbReference type="EnsemblPlants" id="AET6Gv20352300.2">
    <property type="protein sequence ID" value="AET6Gv20352300.2"/>
    <property type="gene ID" value="AET6Gv20352300"/>
</dbReference>
<dbReference type="Proteomes" id="UP000015105">
    <property type="component" value="Chromosome 6D"/>
</dbReference>
<keyword evidence="3" id="KW-1185">Reference proteome</keyword>
<organism evidence="2 3">
    <name type="scientific">Aegilops tauschii subsp. strangulata</name>
    <name type="common">Goatgrass</name>
    <dbReference type="NCBI Taxonomy" id="200361"/>
    <lineage>
        <taxon>Eukaryota</taxon>
        <taxon>Viridiplantae</taxon>
        <taxon>Streptophyta</taxon>
        <taxon>Embryophyta</taxon>
        <taxon>Tracheophyta</taxon>
        <taxon>Spermatophyta</taxon>
        <taxon>Magnoliopsida</taxon>
        <taxon>Liliopsida</taxon>
        <taxon>Poales</taxon>
        <taxon>Poaceae</taxon>
        <taxon>BOP clade</taxon>
        <taxon>Pooideae</taxon>
        <taxon>Triticodae</taxon>
        <taxon>Triticeae</taxon>
        <taxon>Triticinae</taxon>
        <taxon>Aegilops</taxon>
    </lineage>
</organism>
<reference evidence="2" key="4">
    <citation type="submission" date="2019-03" db="UniProtKB">
        <authorList>
            <consortium name="EnsemblPlants"/>
        </authorList>
    </citation>
    <scope>IDENTIFICATION</scope>
</reference>
<reference evidence="2" key="5">
    <citation type="journal article" date="2021" name="G3 (Bethesda)">
        <title>Aegilops tauschii genome assembly Aet v5.0 features greater sequence contiguity and improved annotation.</title>
        <authorList>
            <person name="Wang L."/>
            <person name="Zhu T."/>
            <person name="Rodriguez J.C."/>
            <person name="Deal K.R."/>
            <person name="Dubcovsky J."/>
            <person name="McGuire P.E."/>
            <person name="Lux T."/>
            <person name="Spannagl M."/>
            <person name="Mayer K.F.X."/>
            <person name="Baldrich P."/>
            <person name="Meyers B.C."/>
            <person name="Huo N."/>
            <person name="Gu Y.Q."/>
            <person name="Zhou H."/>
            <person name="Devos K.M."/>
            <person name="Bennetzen J.L."/>
            <person name="Unver T."/>
            <person name="Budak H."/>
            <person name="Gulick P.J."/>
            <person name="Galiba G."/>
            <person name="Kalapos B."/>
            <person name="Nelson D.R."/>
            <person name="Li P."/>
            <person name="You F.M."/>
            <person name="Luo M.C."/>
            <person name="Dvorak J."/>
        </authorList>
    </citation>
    <scope>NUCLEOTIDE SEQUENCE [LARGE SCALE GENOMIC DNA]</scope>
    <source>
        <strain evidence="2">cv. AL8/78</strain>
    </source>
</reference>
<reference evidence="2" key="3">
    <citation type="journal article" date="2017" name="Nature">
        <title>Genome sequence of the progenitor of the wheat D genome Aegilops tauschii.</title>
        <authorList>
            <person name="Luo M.C."/>
            <person name="Gu Y.Q."/>
            <person name="Puiu D."/>
            <person name="Wang H."/>
            <person name="Twardziok S.O."/>
            <person name="Deal K.R."/>
            <person name="Huo N."/>
            <person name="Zhu T."/>
            <person name="Wang L."/>
            <person name="Wang Y."/>
            <person name="McGuire P.E."/>
            <person name="Liu S."/>
            <person name="Long H."/>
            <person name="Ramasamy R.K."/>
            <person name="Rodriguez J.C."/>
            <person name="Van S.L."/>
            <person name="Yuan L."/>
            <person name="Wang Z."/>
            <person name="Xia Z."/>
            <person name="Xiao L."/>
            <person name="Anderson O.D."/>
            <person name="Ouyang S."/>
            <person name="Liang Y."/>
            <person name="Zimin A.V."/>
            <person name="Pertea G."/>
            <person name="Qi P."/>
            <person name="Bennetzen J.L."/>
            <person name="Dai X."/>
            <person name="Dawson M.W."/>
            <person name="Muller H.G."/>
            <person name="Kugler K."/>
            <person name="Rivarola-Duarte L."/>
            <person name="Spannagl M."/>
            <person name="Mayer K.F.X."/>
            <person name="Lu F.H."/>
            <person name="Bevan M.W."/>
            <person name="Leroy P."/>
            <person name="Li P."/>
            <person name="You F.M."/>
            <person name="Sun Q."/>
            <person name="Liu Z."/>
            <person name="Lyons E."/>
            <person name="Wicker T."/>
            <person name="Salzberg S.L."/>
            <person name="Devos K.M."/>
            <person name="Dvorak J."/>
        </authorList>
    </citation>
    <scope>NUCLEOTIDE SEQUENCE [LARGE SCALE GENOMIC DNA]</scope>
    <source>
        <strain evidence="2">cv. AL8/78</strain>
    </source>
</reference>
<evidence type="ECO:0000256" key="1">
    <source>
        <dbReference type="SAM" id="MobiDB-lite"/>
    </source>
</evidence>
<feature type="region of interest" description="Disordered" evidence="1">
    <location>
        <begin position="70"/>
        <end position="99"/>
    </location>
</feature>
<dbReference type="Gramene" id="AET6Gv20352300.2">
    <property type="protein sequence ID" value="AET6Gv20352300.2"/>
    <property type="gene ID" value="AET6Gv20352300"/>
</dbReference>
<name>A0A453NFF6_AEGTS</name>
<reference evidence="3" key="1">
    <citation type="journal article" date="2014" name="Science">
        <title>Ancient hybridizations among the ancestral genomes of bread wheat.</title>
        <authorList>
            <consortium name="International Wheat Genome Sequencing Consortium,"/>
            <person name="Marcussen T."/>
            <person name="Sandve S.R."/>
            <person name="Heier L."/>
            <person name="Spannagl M."/>
            <person name="Pfeifer M."/>
            <person name="Jakobsen K.S."/>
            <person name="Wulff B.B."/>
            <person name="Steuernagel B."/>
            <person name="Mayer K.F."/>
            <person name="Olsen O.A."/>
        </authorList>
    </citation>
    <scope>NUCLEOTIDE SEQUENCE [LARGE SCALE GENOMIC DNA]</scope>
    <source>
        <strain evidence="3">cv. AL8/78</strain>
    </source>
</reference>